<keyword evidence="2" id="KW-1185">Reference proteome</keyword>
<protein>
    <submittedName>
        <fullName evidence="1">Uncharacterized protein</fullName>
    </submittedName>
</protein>
<reference evidence="2" key="1">
    <citation type="submission" date="2017-01" db="EMBL/GenBank/DDBJ databases">
        <title>Comparative genomics of anhydrobiosis in the tardigrade Hypsibius dujardini.</title>
        <authorList>
            <person name="Yoshida Y."/>
            <person name="Koutsovoulos G."/>
            <person name="Laetsch D."/>
            <person name="Stevens L."/>
            <person name="Kumar S."/>
            <person name="Horikawa D."/>
            <person name="Ishino K."/>
            <person name="Komine S."/>
            <person name="Tomita M."/>
            <person name="Blaxter M."/>
            <person name="Arakawa K."/>
        </authorList>
    </citation>
    <scope>NUCLEOTIDE SEQUENCE [LARGE SCALE GENOMIC DNA]</scope>
    <source>
        <strain evidence="2">Z151</strain>
    </source>
</reference>
<gene>
    <name evidence="1" type="ORF">BV898_15950</name>
</gene>
<evidence type="ECO:0000313" key="2">
    <source>
        <dbReference type="Proteomes" id="UP000192578"/>
    </source>
</evidence>
<accession>A0A9X6RKT8</accession>
<proteinExistence type="predicted"/>
<dbReference type="Proteomes" id="UP000192578">
    <property type="component" value="Unassembled WGS sequence"/>
</dbReference>
<dbReference type="EMBL" id="MTYJ01000228">
    <property type="protein sequence ID" value="OWA51469.1"/>
    <property type="molecule type" value="Genomic_DNA"/>
</dbReference>
<evidence type="ECO:0000313" key="1">
    <source>
        <dbReference type="EMBL" id="OWA51469.1"/>
    </source>
</evidence>
<comment type="caution">
    <text evidence="1">The sequence shown here is derived from an EMBL/GenBank/DDBJ whole genome shotgun (WGS) entry which is preliminary data.</text>
</comment>
<name>A0A9X6RKT8_HYPEX</name>
<sequence>MTKAQPKVPPEVADVLSGRNPFLRYSQPSHIFRDVFDFGDQSLLRKDIDDEFNKVGEISSPGGRILPKHMTMVKHARKPPQPKHGYWKWDSKLGFLFVPTDQIHADAKNETREAAHRREALKLTGKVGYKEHRHPADKIIEAFARLIKDKAPDTDILVDESRQVELDDIKRGALHLTKYTLHHRIPQNVQPYYDKFNCVRGIQTFIQFGS</sequence>
<dbReference type="AlphaFoldDB" id="A0A9X6RKT8"/>
<organism evidence="1 2">
    <name type="scientific">Hypsibius exemplaris</name>
    <name type="common">Freshwater tardigrade</name>
    <dbReference type="NCBI Taxonomy" id="2072580"/>
    <lineage>
        <taxon>Eukaryota</taxon>
        <taxon>Metazoa</taxon>
        <taxon>Ecdysozoa</taxon>
        <taxon>Tardigrada</taxon>
        <taxon>Eutardigrada</taxon>
        <taxon>Parachela</taxon>
        <taxon>Hypsibioidea</taxon>
        <taxon>Hypsibiidae</taxon>
        <taxon>Hypsibius</taxon>
    </lineage>
</organism>